<dbReference type="PANTHER" id="PTHR42692">
    <property type="entry name" value="NUCLEOTIDE PYROPHOSPHOHYDROLASE"/>
    <property type="match status" value="1"/>
</dbReference>
<name>A0A6P1T6X5_9GAMM</name>
<dbReference type="PIRSF" id="PIRSF029904">
    <property type="entry name" value="UCP029904_pph"/>
    <property type="match status" value="1"/>
</dbReference>
<dbReference type="Proteomes" id="UP000563601">
    <property type="component" value="Unassembled WGS sequence"/>
</dbReference>
<dbReference type="SUPFAM" id="SSF101386">
    <property type="entry name" value="all-alpha NTP pyrophosphatases"/>
    <property type="match status" value="1"/>
</dbReference>
<keyword evidence="2" id="KW-0378">Hydrolase</keyword>
<accession>A0A6P1T6X5</accession>
<dbReference type="EMBL" id="CP047491">
    <property type="protein sequence ID" value="QHQ37767.1"/>
    <property type="molecule type" value="Genomic_DNA"/>
</dbReference>
<evidence type="ECO:0000313" key="2">
    <source>
        <dbReference type="EMBL" id="MBB5211482.1"/>
    </source>
</evidence>
<proteinExistence type="predicted"/>
<dbReference type="OrthoDB" id="9807397at2"/>
<dbReference type="GO" id="GO:0016787">
    <property type="term" value="F:hydrolase activity"/>
    <property type="evidence" value="ECO:0007669"/>
    <property type="project" value="UniProtKB-KW"/>
</dbReference>
<gene>
    <name evidence="3" type="ORF">GTQ55_01370</name>
    <name evidence="2" type="ORF">HNQ53_001700</name>
</gene>
<evidence type="ECO:0000313" key="5">
    <source>
        <dbReference type="Proteomes" id="UP000563601"/>
    </source>
</evidence>
<dbReference type="PANTHER" id="PTHR42692:SF1">
    <property type="entry name" value="NUCLEOTIDE PYROPHOSPHOHYDROLASE"/>
    <property type="match status" value="1"/>
</dbReference>
<reference evidence="3 4" key="1">
    <citation type="submission" date="2020-01" db="EMBL/GenBank/DDBJ databases">
        <title>The possibility of degradation of plastic by Microbulbifer hydrolyticus IRE-31.</title>
        <authorList>
            <person name="Liu L."/>
        </authorList>
    </citation>
    <scope>NUCLEOTIDE SEQUENCE [LARGE SCALE GENOMIC DNA]</scope>
    <source>
        <strain evidence="3 4">IRE-31</strain>
    </source>
</reference>
<dbReference type="Proteomes" id="UP000464675">
    <property type="component" value="Chromosome"/>
</dbReference>
<dbReference type="CDD" id="cd11531">
    <property type="entry name" value="NTP-PPase_BsYpjD"/>
    <property type="match status" value="1"/>
</dbReference>
<dbReference type="EMBL" id="JACHHR010000002">
    <property type="protein sequence ID" value="MBB5211482.1"/>
    <property type="molecule type" value="Genomic_DNA"/>
</dbReference>
<dbReference type="InterPro" id="IPR047046">
    <property type="entry name" value="YpjD/YvdC"/>
</dbReference>
<feature type="domain" description="NTP pyrophosphohydrolase MazG-like" evidence="1">
    <location>
        <begin position="33"/>
        <end position="111"/>
    </location>
</feature>
<dbReference type="InterPro" id="IPR012359">
    <property type="entry name" value="MazG-related_YpjD"/>
</dbReference>
<protein>
    <submittedName>
        <fullName evidence="2 3">Pyrophosphatase</fullName>
    </submittedName>
</protein>
<keyword evidence="4" id="KW-1185">Reference proteome</keyword>
<evidence type="ECO:0000259" key="1">
    <source>
        <dbReference type="Pfam" id="PF03819"/>
    </source>
</evidence>
<dbReference type="Pfam" id="PF03819">
    <property type="entry name" value="MazG"/>
    <property type="match status" value="1"/>
</dbReference>
<dbReference type="RefSeq" id="WP_161857105.1">
    <property type="nucleotide sequence ID" value="NZ_CP047491.1"/>
</dbReference>
<organism evidence="2 5">
    <name type="scientific">Microbulbifer hydrolyticus</name>
    <dbReference type="NCBI Taxonomy" id="48074"/>
    <lineage>
        <taxon>Bacteria</taxon>
        <taxon>Pseudomonadati</taxon>
        <taxon>Pseudomonadota</taxon>
        <taxon>Gammaproteobacteria</taxon>
        <taxon>Cellvibrionales</taxon>
        <taxon>Microbulbiferaceae</taxon>
        <taxon>Microbulbifer</taxon>
    </lineage>
</organism>
<evidence type="ECO:0000313" key="4">
    <source>
        <dbReference type="Proteomes" id="UP000464675"/>
    </source>
</evidence>
<evidence type="ECO:0000313" key="3">
    <source>
        <dbReference type="EMBL" id="QHQ37767.1"/>
    </source>
</evidence>
<dbReference type="InterPro" id="IPR004518">
    <property type="entry name" value="MazG-like_dom"/>
</dbReference>
<reference evidence="2 5" key="2">
    <citation type="submission" date="2020-08" db="EMBL/GenBank/DDBJ databases">
        <title>Genomic Encyclopedia of Type Strains, Phase IV (KMG-IV): sequencing the most valuable type-strain genomes for metagenomic binning, comparative biology and taxonomic classification.</title>
        <authorList>
            <person name="Goeker M."/>
        </authorList>
    </citation>
    <scope>NUCLEOTIDE SEQUENCE [LARGE SCALE GENOMIC DNA]</scope>
    <source>
        <strain evidence="2 5">DSM 11525</strain>
    </source>
</reference>
<sequence>MKKAIPQKDLPLSGYLESVDQWIAGVGSQYFEPLTNGCMLSEEVGEVNRLLCRQYGEQRYKAGEEPANFQRALADELADVMFVLACIANQQGIDLTDALVRNLQKKNTRDHSRYSQAECKEQAYAG</sequence>
<dbReference type="AlphaFoldDB" id="A0A6P1T6X5"/>
<dbReference type="Gene3D" id="1.10.287.1080">
    <property type="entry name" value="MazG-like"/>
    <property type="match status" value="1"/>
</dbReference>